<comment type="similarity">
    <text evidence="2">Belongs to the bacteroidetes fimbrillin superfamily. FimB/Mfa2 family.</text>
</comment>
<evidence type="ECO:0000256" key="2">
    <source>
        <dbReference type="ARBA" id="ARBA00007248"/>
    </source>
</evidence>
<keyword evidence="9" id="KW-1185">Reference proteome</keyword>
<keyword evidence="7" id="KW-0449">Lipoprotein</keyword>
<organism evidence="8 9">
    <name type="scientific">Prevotella herbatica</name>
    <dbReference type="NCBI Taxonomy" id="2801997"/>
    <lineage>
        <taxon>Bacteria</taxon>
        <taxon>Pseudomonadati</taxon>
        <taxon>Bacteroidota</taxon>
        <taxon>Bacteroidia</taxon>
        <taxon>Bacteroidales</taxon>
        <taxon>Prevotellaceae</taxon>
        <taxon>Prevotella</taxon>
    </lineage>
</organism>
<gene>
    <name evidence="8" type="ORF">prwr041_17210</name>
</gene>
<name>A0ABM7NZE1_9BACT</name>
<evidence type="ECO:0000256" key="7">
    <source>
        <dbReference type="ARBA" id="ARBA00023288"/>
    </source>
</evidence>
<keyword evidence="4" id="KW-0472">Membrane</keyword>
<evidence type="ECO:0000256" key="4">
    <source>
        <dbReference type="ARBA" id="ARBA00023136"/>
    </source>
</evidence>
<keyword evidence="6" id="KW-0998">Cell outer membrane</keyword>
<evidence type="ECO:0000313" key="9">
    <source>
        <dbReference type="Proteomes" id="UP001319045"/>
    </source>
</evidence>
<dbReference type="PROSITE" id="PS51257">
    <property type="entry name" value="PROKAR_LIPOPROTEIN"/>
    <property type="match status" value="1"/>
</dbReference>
<comment type="subcellular location">
    <subcellularLocation>
        <location evidence="1">Cell outer membrane</location>
    </subcellularLocation>
</comment>
<dbReference type="Proteomes" id="UP001319045">
    <property type="component" value="Chromosome"/>
</dbReference>
<reference evidence="8 9" key="1">
    <citation type="journal article" date="2022" name="Int. J. Syst. Evol. Microbiol.">
        <title>Prevotella herbatica sp. nov., a plant polysaccharide-decomposing anaerobic bacterium isolated from a methanogenic reactor.</title>
        <authorList>
            <person name="Uek A."/>
            <person name="Tonouchi A."/>
            <person name="Kaku N."/>
            <person name="Ueki K."/>
        </authorList>
    </citation>
    <scope>NUCLEOTIDE SEQUENCE [LARGE SCALE GENOMIC DNA]</scope>
    <source>
        <strain evidence="8 9">WR041</strain>
    </source>
</reference>
<evidence type="ECO:0000256" key="1">
    <source>
        <dbReference type="ARBA" id="ARBA00004442"/>
    </source>
</evidence>
<accession>A0ABM7NZE1</accession>
<keyword evidence="5" id="KW-0564">Palmitate</keyword>
<sequence length="292" mass="32568">MRNGIKTILIGLLLSMIMASCIYDEYPDRKQCDLMLNIVDSTGSHSNIPDSVAHKYDVYWFVNGIYKQTISAEDDGLYRLSFDKGDRITFVAIAAKDTAACKMNVPSVGESIKNVWLQLKTSSNNISPQPSAIYYGSIDTTATASDPTSNRYVISMKDVRSRISVRVNGLRERFGDGNYRIVVEGLRSGIAYDGSTSGELINYEFTGKFDSEGNYVTGNAMVFASGSDERVRVRVYKEDGGMLFDRDVDEDNKPLIVNKRDNIVFVINASYSTDMTIRIVPWDEVPNPGVFQ</sequence>
<evidence type="ECO:0000256" key="6">
    <source>
        <dbReference type="ARBA" id="ARBA00023237"/>
    </source>
</evidence>
<keyword evidence="3" id="KW-0732">Signal</keyword>
<evidence type="ECO:0000313" key="8">
    <source>
        <dbReference type="EMBL" id="BCS85828.1"/>
    </source>
</evidence>
<proteinExistence type="inferred from homology"/>
<evidence type="ECO:0000256" key="3">
    <source>
        <dbReference type="ARBA" id="ARBA00022729"/>
    </source>
</evidence>
<protein>
    <submittedName>
        <fullName evidence="8">FimB/Mfa2 family fimbrial subunit</fullName>
    </submittedName>
</protein>
<dbReference type="InterPro" id="IPR014941">
    <property type="entry name" value="FimB/Mfa2/Mfa3"/>
</dbReference>
<evidence type="ECO:0000256" key="5">
    <source>
        <dbReference type="ARBA" id="ARBA00023139"/>
    </source>
</evidence>
<dbReference type="EMBL" id="AP024484">
    <property type="protein sequence ID" value="BCS85828.1"/>
    <property type="molecule type" value="Genomic_DNA"/>
</dbReference>
<dbReference type="Pfam" id="PF08842">
    <property type="entry name" value="Mfa2"/>
    <property type="match status" value="1"/>
</dbReference>
<dbReference type="RefSeq" id="WP_207153450.1">
    <property type="nucleotide sequence ID" value="NZ_AP024484.1"/>
</dbReference>